<feature type="compositionally biased region" description="Basic and acidic residues" evidence="1">
    <location>
        <begin position="15"/>
        <end position="24"/>
    </location>
</feature>
<dbReference type="GeneID" id="23462483"/>
<evidence type="ECO:0000313" key="2">
    <source>
        <dbReference type="EMBL" id="AJF97566.1"/>
    </source>
</evidence>
<feature type="compositionally biased region" description="Basic residues" evidence="1">
    <location>
        <begin position="25"/>
        <end position="37"/>
    </location>
</feature>
<organism evidence="2 3">
    <name type="scientific">Pandoravirus inopinatum</name>
    <dbReference type="NCBI Taxonomy" id="1605721"/>
    <lineage>
        <taxon>Viruses</taxon>
        <taxon>Pandoravirus</taxon>
    </lineage>
</organism>
<sequence length="181" mass="21020">MFERFLQPSTGAKQTQEKKSEPQKGRKRNATAKKTRATRTSARRLCYSNERIKAKVMESAETDQTDYADEHKALDRAMFGDADERARLEKLAKCYRKAIGEVCFLQANALTCMSHGDFRVPNVDDMIHAMDEKLDMVKMLLAHYDSVHDLSYRGRLFQDPGPQWRHHRRHHRRGAPLRSCL</sequence>
<dbReference type="RefSeq" id="YP_009119801.1">
    <property type="nucleotide sequence ID" value="NC_026440.1"/>
</dbReference>
<feature type="compositionally biased region" description="Basic residues" evidence="1">
    <location>
        <begin position="164"/>
        <end position="175"/>
    </location>
</feature>
<feature type="region of interest" description="Disordered" evidence="1">
    <location>
        <begin position="161"/>
        <end position="181"/>
    </location>
</feature>
<evidence type="ECO:0000256" key="1">
    <source>
        <dbReference type="SAM" id="MobiDB-lite"/>
    </source>
</evidence>
<dbReference type="Proteomes" id="UP000202511">
    <property type="component" value="Segment"/>
</dbReference>
<protein>
    <submittedName>
        <fullName evidence="2">Uncharacterized protein</fullName>
    </submittedName>
</protein>
<evidence type="ECO:0000313" key="3">
    <source>
        <dbReference type="Proteomes" id="UP000202511"/>
    </source>
</evidence>
<reference evidence="2 3" key="1">
    <citation type="journal article" date="2015" name="Parasitol. Res.">
        <title>Viruses in close associations with free-living amoebae.</title>
        <authorList>
            <person name="Scheid P."/>
        </authorList>
    </citation>
    <scope>NUCLEOTIDE SEQUENCE [LARGE SCALE GENOMIC DNA]</scope>
    <source>
        <strain evidence="2">KlaHel</strain>
    </source>
</reference>
<dbReference type="KEGG" id="vg:23462483"/>
<accession>A0A0B5J9L2</accession>
<proteinExistence type="predicted"/>
<dbReference type="EMBL" id="KP136319">
    <property type="protein sequence ID" value="AJF97566.1"/>
    <property type="molecule type" value="Genomic_DNA"/>
</dbReference>
<feature type="region of interest" description="Disordered" evidence="1">
    <location>
        <begin position="1"/>
        <end position="40"/>
    </location>
</feature>
<name>A0A0B5J9L2_9VIRU</name>